<dbReference type="RefSeq" id="XP_041159189.1">
    <property type="nucleotide sequence ID" value="XM_041296422.1"/>
</dbReference>
<dbReference type="OrthoDB" id="3205788at2759"/>
<sequence length="201" mass="23629">MGDPLANKAKRLLALHAPYPGDNLEREESFSGQRFVVYWTSATHHVIMDGARQLEEDLLIPSILLRNPKFLLGDWYTTHQAKQLGWPRSETRKGHNREPMGDLIPRRVSEILNGERDLPGAKTLNRFKCEQVMFNDSVMYEVTDRNLIFRIWAAEADLANTKLNISLWYARHLEKAYRQMHSILLERELENEYYQFRTLEN</sequence>
<feature type="non-terminal residue" evidence="1">
    <location>
        <position position="201"/>
    </location>
</feature>
<dbReference type="EMBL" id="JABBWE010000035">
    <property type="protein sequence ID" value="KAG1792610.1"/>
    <property type="molecule type" value="Genomic_DNA"/>
</dbReference>
<proteinExistence type="predicted"/>
<comment type="caution">
    <text evidence="1">The sequence shown here is derived from an EMBL/GenBank/DDBJ whole genome shotgun (WGS) entry which is preliminary data.</text>
</comment>
<gene>
    <name evidence="1" type="ORF">HD556DRAFT_1203605</name>
</gene>
<organism evidence="1 2">
    <name type="scientific">Suillus plorans</name>
    <dbReference type="NCBI Taxonomy" id="116603"/>
    <lineage>
        <taxon>Eukaryota</taxon>
        <taxon>Fungi</taxon>
        <taxon>Dikarya</taxon>
        <taxon>Basidiomycota</taxon>
        <taxon>Agaricomycotina</taxon>
        <taxon>Agaricomycetes</taxon>
        <taxon>Agaricomycetidae</taxon>
        <taxon>Boletales</taxon>
        <taxon>Suillineae</taxon>
        <taxon>Suillaceae</taxon>
        <taxon>Suillus</taxon>
    </lineage>
</organism>
<evidence type="ECO:0000313" key="2">
    <source>
        <dbReference type="Proteomes" id="UP000719766"/>
    </source>
</evidence>
<evidence type="ECO:0000313" key="1">
    <source>
        <dbReference type="EMBL" id="KAG1792610.1"/>
    </source>
</evidence>
<dbReference type="Proteomes" id="UP000719766">
    <property type="component" value="Unassembled WGS sequence"/>
</dbReference>
<dbReference type="AlphaFoldDB" id="A0A9P7AMI4"/>
<keyword evidence="2" id="KW-1185">Reference proteome</keyword>
<name>A0A9P7AMI4_9AGAM</name>
<dbReference type="GeneID" id="64590186"/>
<protein>
    <submittedName>
        <fullName evidence="1">Uncharacterized protein</fullName>
    </submittedName>
</protein>
<reference evidence="1" key="1">
    <citation type="journal article" date="2020" name="New Phytol.">
        <title>Comparative genomics reveals dynamic genome evolution in host specialist ectomycorrhizal fungi.</title>
        <authorList>
            <person name="Lofgren L.A."/>
            <person name="Nguyen N.H."/>
            <person name="Vilgalys R."/>
            <person name="Ruytinx J."/>
            <person name="Liao H.L."/>
            <person name="Branco S."/>
            <person name="Kuo A."/>
            <person name="LaButti K."/>
            <person name="Lipzen A."/>
            <person name="Andreopoulos W."/>
            <person name="Pangilinan J."/>
            <person name="Riley R."/>
            <person name="Hundley H."/>
            <person name="Na H."/>
            <person name="Barry K."/>
            <person name="Grigoriev I.V."/>
            <person name="Stajich J.E."/>
            <person name="Kennedy P.G."/>
        </authorList>
    </citation>
    <scope>NUCLEOTIDE SEQUENCE</scope>
    <source>
        <strain evidence="1">S12</strain>
    </source>
</reference>
<accession>A0A9P7AMI4</accession>